<accession>A0A9D2RLG7</accession>
<reference evidence="1" key="2">
    <citation type="submission" date="2021-04" db="EMBL/GenBank/DDBJ databases">
        <authorList>
            <person name="Gilroy R."/>
        </authorList>
    </citation>
    <scope>NUCLEOTIDE SEQUENCE</scope>
    <source>
        <strain evidence="1">9264</strain>
    </source>
</reference>
<dbReference type="Pfam" id="PF11306">
    <property type="entry name" value="DUF3108"/>
    <property type="match status" value="1"/>
</dbReference>
<dbReference type="InterPro" id="IPR021457">
    <property type="entry name" value="DUF3108"/>
</dbReference>
<gene>
    <name evidence="1" type="ORF">H9906_07190</name>
</gene>
<sequence length="238" mass="27937">MARWLLIFVWLIGYGLSVSLGHAATLDKVDARFQLYYNNKAAQGENLLRIQQQAGQYEVEFNFEHWMSTIRQRARFTQPPHQCAVQPEYYQSQTKRPLQSTKQEEIRFSWSTHEAALTRDKHTERFSLKEKLYDPLSFFFEARCELMDGATSFSFLILHKGEPKVHRYRVVDEVTIDTGLGPLKTLVIERERSSTKRQTRLYVAPELDYLLVQLEHQEGNLVRIKAVVEQLDYTTTMD</sequence>
<dbReference type="EMBL" id="DWUQ01000152">
    <property type="protein sequence ID" value="HJD44796.1"/>
    <property type="molecule type" value="Genomic_DNA"/>
</dbReference>
<comment type="caution">
    <text evidence="1">The sequence shown here is derived from an EMBL/GenBank/DDBJ whole genome shotgun (WGS) entry which is preliminary data.</text>
</comment>
<protein>
    <submittedName>
        <fullName evidence="1">DUF3108 domain-containing protein</fullName>
    </submittedName>
</protein>
<evidence type="ECO:0000313" key="2">
    <source>
        <dbReference type="Proteomes" id="UP000823889"/>
    </source>
</evidence>
<proteinExistence type="predicted"/>
<dbReference type="Proteomes" id="UP000823889">
    <property type="component" value="Unassembled WGS sequence"/>
</dbReference>
<dbReference type="AlphaFoldDB" id="A0A9D2RLG7"/>
<name>A0A9D2RLG7_9BURK</name>
<organism evidence="1 2">
    <name type="scientific">Candidatus Paenalcaligenes intestinipullorum</name>
    <dbReference type="NCBI Taxonomy" id="2838718"/>
    <lineage>
        <taxon>Bacteria</taxon>
        <taxon>Pseudomonadati</taxon>
        <taxon>Pseudomonadota</taxon>
        <taxon>Betaproteobacteria</taxon>
        <taxon>Burkholderiales</taxon>
        <taxon>Alcaligenaceae</taxon>
        <taxon>Paenalcaligenes</taxon>
    </lineage>
</organism>
<evidence type="ECO:0000313" key="1">
    <source>
        <dbReference type="EMBL" id="HJD44796.1"/>
    </source>
</evidence>
<reference evidence="1" key="1">
    <citation type="journal article" date="2021" name="PeerJ">
        <title>Extensive microbial diversity within the chicken gut microbiome revealed by metagenomics and culture.</title>
        <authorList>
            <person name="Gilroy R."/>
            <person name="Ravi A."/>
            <person name="Getino M."/>
            <person name="Pursley I."/>
            <person name="Horton D.L."/>
            <person name="Alikhan N.F."/>
            <person name="Baker D."/>
            <person name="Gharbi K."/>
            <person name="Hall N."/>
            <person name="Watson M."/>
            <person name="Adriaenssens E.M."/>
            <person name="Foster-Nyarko E."/>
            <person name="Jarju S."/>
            <person name="Secka A."/>
            <person name="Antonio M."/>
            <person name="Oren A."/>
            <person name="Chaudhuri R.R."/>
            <person name="La Ragione R."/>
            <person name="Hildebrand F."/>
            <person name="Pallen M.J."/>
        </authorList>
    </citation>
    <scope>NUCLEOTIDE SEQUENCE</scope>
    <source>
        <strain evidence="1">9264</strain>
    </source>
</reference>